<dbReference type="EMBL" id="MCGE01000021">
    <property type="protein sequence ID" value="ORZ11419.1"/>
    <property type="molecule type" value="Genomic_DNA"/>
</dbReference>
<dbReference type="OrthoDB" id="5297217at2759"/>
<reference evidence="2 3" key="1">
    <citation type="submission" date="2016-07" db="EMBL/GenBank/DDBJ databases">
        <title>Pervasive Adenine N6-methylation of Active Genes in Fungi.</title>
        <authorList>
            <consortium name="DOE Joint Genome Institute"/>
            <person name="Mondo S.J."/>
            <person name="Dannebaum R.O."/>
            <person name="Kuo R.C."/>
            <person name="Labutti K."/>
            <person name="Haridas S."/>
            <person name="Kuo A."/>
            <person name="Salamov A."/>
            <person name="Ahrendt S.R."/>
            <person name="Lipzen A."/>
            <person name="Sullivan W."/>
            <person name="Andreopoulos W.B."/>
            <person name="Clum A."/>
            <person name="Lindquist E."/>
            <person name="Daum C."/>
            <person name="Ramamoorthy G.K."/>
            <person name="Gryganskyi A."/>
            <person name="Culley D."/>
            <person name="Magnuson J.K."/>
            <person name="James T.Y."/>
            <person name="O'Malley M.A."/>
            <person name="Stajich J.E."/>
            <person name="Spatafora J.W."/>
            <person name="Visel A."/>
            <person name="Grigoriev I.V."/>
        </authorList>
    </citation>
    <scope>NUCLEOTIDE SEQUENCE [LARGE SCALE GENOMIC DNA]</scope>
    <source>
        <strain evidence="2 3">NRRL 1336</strain>
    </source>
</reference>
<keyword evidence="3" id="KW-1185">Reference proteome</keyword>
<evidence type="ECO:0008006" key="4">
    <source>
        <dbReference type="Google" id="ProtNLM"/>
    </source>
</evidence>
<dbReference type="AlphaFoldDB" id="A0A1X2I828"/>
<dbReference type="GO" id="GO:0019005">
    <property type="term" value="C:SCF ubiquitin ligase complex"/>
    <property type="evidence" value="ECO:0007669"/>
    <property type="project" value="TreeGrafter"/>
</dbReference>
<organism evidence="2 3">
    <name type="scientific">Absidia repens</name>
    <dbReference type="NCBI Taxonomy" id="90262"/>
    <lineage>
        <taxon>Eukaryota</taxon>
        <taxon>Fungi</taxon>
        <taxon>Fungi incertae sedis</taxon>
        <taxon>Mucoromycota</taxon>
        <taxon>Mucoromycotina</taxon>
        <taxon>Mucoromycetes</taxon>
        <taxon>Mucorales</taxon>
        <taxon>Cunninghamellaceae</taxon>
        <taxon>Absidia</taxon>
    </lineage>
</organism>
<dbReference type="STRING" id="90262.A0A1X2I828"/>
<dbReference type="Proteomes" id="UP000193560">
    <property type="component" value="Unassembled WGS sequence"/>
</dbReference>
<dbReference type="SUPFAM" id="SSF52047">
    <property type="entry name" value="RNI-like"/>
    <property type="match status" value="1"/>
</dbReference>
<feature type="non-terminal residue" evidence="2">
    <location>
        <position position="1"/>
    </location>
</feature>
<dbReference type="Gene3D" id="3.80.10.10">
    <property type="entry name" value="Ribonuclease Inhibitor"/>
    <property type="match status" value="1"/>
</dbReference>
<sequence length="404" mass="45467">MTTVNHLPGELVSLILQNILCQRDLYYCALVNNAFYTETRRLLWRSPNLSLYHAATHFFDSLATASLSVGHHIRTIMLEDDDFECSDEHLLLLMKKASLLEHLHIGDGYLIKDTSFQYLPFYCRHLTTLFLFNSAITQRSFDSLGRHCHQLRRLALIACKGVPGNLFLALKDCPLEEIKLDNFDDDAIWNALETGIVDLTRFHRLTCLVIKESPIRFIRQLLLTATTTTTTAAAAAAATLVDNPLVAWPQLSHLVLDGCAALGDNDGLVGFFNTHPQLTSISLSSATITDHVLDGIAASLPKVSYVNVSYNYYLSHHGVRRLVEHCPALTKIDLVNCGLCWYNFPEALGSNPPYYVEKLNVTAINKIHKGRPAGEYHYGDNDDDDDDDDNNDDDTDSACWWQWH</sequence>
<dbReference type="PANTHER" id="PTHR13318">
    <property type="entry name" value="PARTNER OF PAIRED, ISOFORM B-RELATED"/>
    <property type="match status" value="1"/>
</dbReference>
<name>A0A1X2I828_9FUNG</name>
<comment type="caution">
    <text evidence="2">The sequence shown here is derived from an EMBL/GenBank/DDBJ whole genome shotgun (WGS) entry which is preliminary data.</text>
</comment>
<evidence type="ECO:0000313" key="3">
    <source>
        <dbReference type="Proteomes" id="UP000193560"/>
    </source>
</evidence>
<accession>A0A1X2I828</accession>
<feature type="compositionally biased region" description="Acidic residues" evidence="1">
    <location>
        <begin position="381"/>
        <end position="395"/>
    </location>
</feature>
<evidence type="ECO:0000256" key="1">
    <source>
        <dbReference type="SAM" id="MobiDB-lite"/>
    </source>
</evidence>
<dbReference type="GO" id="GO:0031146">
    <property type="term" value="P:SCF-dependent proteasomal ubiquitin-dependent protein catabolic process"/>
    <property type="evidence" value="ECO:0007669"/>
    <property type="project" value="TreeGrafter"/>
</dbReference>
<dbReference type="InterPro" id="IPR032675">
    <property type="entry name" value="LRR_dom_sf"/>
</dbReference>
<feature type="region of interest" description="Disordered" evidence="1">
    <location>
        <begin position="375"/>
        <end position="395"/>
    </location>
</feature>
<evidence type="ECO:0000313" key="2">
    <source>
        <dbReference type="EMBL" id="ORZ11419.1"/>
    </source>
</evidence>
<gene>
    <name evidence="2" type="ORF">BCR42DRAFT_421101</name>
</gene>
<protein>
    <recommendedName>
        <fullName evidence="4">F-box domain-containing protein</fullName>
    </recommendedName>
</protein>
<proteinExistence type="predicted"/>